<gene>
    <name evidence="6" type="primary">mdtA</name>
    <name evidence="6" type="ORF">TRP8649_01639</name>
</gene>
<evidence type="ECO:0000256" key="3">
    <source>
        <dbReference type="SAM" id="SignalP"/>
    </source>
</evidence>
<organism evidence="6 7">
    <name type="scientific">Pelagimonas phthalicica</name>
    <dbReference type="NCBI Taxonomy" id="1037362"/>
    <lineage>
        <taxon>Bacteria</taxon>
        <taxon>Pseudomonadati</taxon>
        <taxon>Pseudomonadota</taxon>
        <taxon>Alphaproteobacteria</taxon>
        <taxon>Rhodobacterales</taxon>
        <taxon>Roseobacteraceae</taxon>
        <taxon>Pelagimonas</taxon>
    </lineage>
</organism>
<feature type="domain" description="YbhG-like alpha-helical hairpin" evidence="4">
    <location>
        <begin position="89"/>
        <end position="218"/>
    </location>
</feature>
<dbReference type="InterPro" id="IPR058627">
    <property type="entry name" value="MdtA-like_C"/>
</dbReference>
<feature type="coiled-coil region" evidence="2">
    <location>
        <begin position="98"/>
        <end position="222"/>
    </location>
</feature>
<dbReference type="NCBIfam" id="TIGR01730">
    <property type="entry name" value="RND_mfp"/>
    <property type="match status" value="1"/>
</dbReference>
<keyword evidence="7" id="KW-1185">Reference proteome</keyword>
<dbReference type="Gene3D" id="2.40.30.170">
    <property type="match status" value="1"/>
</dbReference>
<accession>A0A238JBE4</accession>
<evidence type="ECO:0000259" key="5">
    <source>
        <dbReference type="Pfam" id="PF25967"/>
    </source>
</evidence>
<dbReference type="Gene3D" id="2.40.50.100">
    <property type="match status" value="2"/>
</dbReference>
<dbReference type="PANTHER" id="PTHR30469:SF20">
    <property type="entry name" value="EFFLUX RND TRANSPORTER PERIPLASMIC ADAPTOR SUBUNIT"/>
    <property type="match status" value="1"/>
</dbReference>
<dbReference type="Proteomes" id="UP000225972">
    <property type="component" value="Unassembled WGS sequence"/>
</dbReference>
<dbReference type="GO" id="GO:1990281">
    <property type="term" value="C:efflux pump complex"/>
    <property type="evidence" value="ECO:0007669"/>
    <property type="project" value="TreeGrafter"/>
</dbReference>
<dbReference type="Pfam" id="PF25881">
    <property type="entry name" value="HH_YBHG"/>
    <property type="match status" value="1"/>
</dbReference>
<dbReference type="SUPFAM" id="SSF111369">
    <property type="entry name" value="HlyD-like secretion proteins"/>
    <property type="match status" value="3"/>
</dbReference>
<comment type="similarity">
    <text evidence="1">Belongs to the membrane fusion protein (MFP) (TC 8.A.1) family.</text>
</comment>
<dbReference type="InterPro" id="IPR059052">
    <property type="entry name" value="HH_YbhG-like"/>
</dbReference>
<keyword evidence="2" id="KW-0175">Coiled coil</keyword>
<feature type="domain" description="Multidrug resistance protein MdtA-like C-terminal permuted SH3" evidence="5">
    <location>
        <begin position="340"/>
        <end position="401"/>
    </location>
</feature>
<evidence type="ECO:0000256" key="1">
    <source>
        <dbReference type="ARBA" id="ARBA00009477"/>
    </source>
</evidence>
<dbReference type="Pfam" id="PF25967">
    <property type="entry name" value="RND-MFP_C"/>
    <property type="match status" value="1"/>
</dbReference>
<sequence>MKTLRATSLAVAGLLSFSNILYAQDTASAPRPAKVYTVEASETVLRRTYSAVVFPSQEVELSFRVSGRVIELPVRGADQVKKGDVIAKLDPRDFEAAIAGLESQRDQAQAQLKALESGARDEEIGALEAAVASAQAQVDQAREQADRTKQLADRGVAAQARLDQDLASLRVAEANLKAQQEQLLIGQSGGRTEDVEAAKAALRGLETQLNTARDNLDDATLTAPFDGVIARRDIENFTNVRAGDKVALLQTLSVIDLAFDVPGVDVTALSRFGTPTTVVRFDALPDTDIPAEFVEFSTQADAATQTYRARVAVTVPENLTILPGMVGQIEASIETDNRSVLTVPLTAIAADSSGNPIVWLVDPDAKTVSTMAVTLGDAAGASIEVLSGLKDGDMVVIAGTNKLQEGMAIRPITKVGG</sequence>
<dbReference type="RefSeq" id="WP_099243783.1">
    <property type="nucleotide sequence ID" value="NZ_FXXP01000001.1"/>
</dbReference>
<evidence type="ECO:0000256" key="2">
    <source>
        <dbReference type="SAM" id="Coils"/>
    </source>
</evidence>
<dbReference type="EMBL" id="FXXP01000001">
    <property type="protein sequence ID" value="SMX27534.1"/>
    <property type="molecule type" value="Genomic_DNA"/>
</dbReference>
<dbReference type="Gene3D" id="1.10.287.470">
    <property type="entry name" value="Helix hairpin bin"/>
    <property type="match status" value="2"/>
</dbReference>
<dbReference type="AlphaFoldDB" id="A0A238JBE4"/>
<dbReference type="GO" id="GO:0015562">
    <property type="term" value="F:efflux transmembrane transporter activity"/>
    <property type="evidence" value="ECO:0007669"/>
    <property type="project" value="TreeGrafter"/>
</dbReference>
<evidence type="ECO:0000313" key="6">
    <source>
        <dbReference type="EMBL" id="SMX27534.1"/>
    </source>
</evidence>
<name>A0A238JBE4_9RHOB</name>
<evidence type="ECO:0000259" key="4">
    <source>
        <dbReference type="Pfam" id="PF25881"/>
    </source>
</evidence>
<feature type="chain" id="PRO_5012308457" evidence="3">
    <location>
        <begin position="24"/>
        <end position="417"/>
    </location>
</feature>
<evidence type="ECO:0000313" key="7">
    <source>
        <dbReference type="Proteomes" id="UP000225972"/>
    </source>
</evidence>
<proteinExistence type="inferred from homology"/>
<feature type="signal peptide" evidence="3">
    <location>
        <begin position="1"/>
        <end position="23"/>
    </location>
</feature>
<dbReference type="Gene3D" id="2.40.420.20">
    <property type="match status" value="1"/>
</dbReference>
<protein>
    <submittedName>
        <fullName evidence="6">Multidrug resistance protein MdtA</fullName>
    </submittedName>
</protein>
<dbReference type="OrthoDB" id="9813967at2"/>
<dbReference type="PANTHER" id="PTHR30469">
    <property type="entry name" value="MULTIDRUG RESISTANCE PROTEIN MDTA"/>
    <property type="match status" value="1"/>
</dbReference>
<dbReference type="InterPro" id="IPR006143">
    <property type="entry name" value="RND_pump_MFP"/>
</dbReference>
<keyword evidence="3" id="KW-0732">Signal</keyword>
<reference evidence="7" key="1">
    <citation type="submission" date="2017-05" db="EMBL/GenBank/DDBJ databases">
        <authorList>
            <person name="Rodrigo-Torres L."/>
            <person name="Arahal R. D."/>
            <person name="Lucena T."/>
        </authorList>
    </citation>
    <scope>NUCLEOTIDE SEQUENCE [LARGE SCALE GENOMIC DNA]</scope>
    <source>
        <strain evidence="7">CECT 8649</strain>
    </source>
</reference>